<keyword evidence="2 4" id="KW-0378">Hydrolase</keyword>
<dbReference type="CDD" id="cd03424">
    <property type="entry name" value="NUDIX_ADPRase_Nudt5_UGPPase_Nudt14"/>
    <property type="match status" value="1"/>
</dbReference>
<dbReference type="AlphaFoldDB" id="A0A075HLJ9"/>
<dbReference type="GO" id="GO:0006753">
    <property type="term" value="P:nucleoside phosphate metabolic process"/>
    <property type="evidence" value="ECO:0007669"/>
    <property type="project" value="TreeGrafter"/>
</dbReference>
<dbReference type="PANTHER" id="PTHR11839:SF18">
    <property type="entry name" value="NUDIX HYDROLASE DOMAIN-CONTAINING PROTEIN"/>
    <property type="match status" value="1"/>
</dbReference>
<dbReference type="EMBL" id="KF901048">
    <property type="protein sequence ID" value="AIF16165.1"/>
    <property type="molecule type" value="Genomic_DNA"/>
</dbReference>
<evidence type="ECO:0000256" key="2">
    <source>
        <dbReference type="ARBA" id="ARBA00022801"/>
    </source>
</evidence>
<dbReference type="InterPro" id="IPR000086">
    <property type="entry name" value="NUDIX_hydrolase_dom"/>
</dbReference>
<dbReference type="InterPro" id="IPR015797">
    <property type="entry name" value="NUDIX_hydrolase-like_dom_sf"/>
</dbReference>
<dbReference type="GO" id="GO:0047631">
    <property type="term" value="F:ADP-ribose diphosphatase activity"/>
    <property type="evidence" value="ECO:0007669"/>
    <property type="project" value="UniProtKB-EC"/>
</dbReference>
<evidence type="ECO:0000256" key="1">
    <source>
        <dbReference type="ARBA" id="ARBA00001946"/>
    </source>
</evidence>
<accession>A0A075HLJ9</accession>
<dbReference type="Pfam" id="PF00293">
    <property type="entry name" value="NUDIX"/>
    <property type="match status" value="1"/>
</dbReference>
<dbReference type="PANTHER" id="PTHR11839">
    <property type="entry name" value="UDP/ADP-SUGAR PYROPHOSPHATASE"/>
    <property type="match status" value="1"/>
</dbReference>
<dbReference type="PROSITE" id="PS51462">
    <property type="entry name" value="NUDIX"/>
    <property type="match status" value="1"/>
</dbReference>
<name>A0A075HLJ9_9ARCH</name>
<feature type="domain" description="Nudix hydrolase" evidence="3">
    <location>
        <begin position="31"/>
        <end position="160"/>
    </location>
</feature>
<dbReference type="Gene3D" id="3.90.79.10">
    <property type="entry name" value="Nucleoside Triphosphate Pyrophosphohydrolase"/>
    <property type="match status" value="1"/>
</dbReference>
<gene>
    <name evidence="4" type="primary">nudF</name>
</gene>
<reference evidence="4" key="1">
    <citation type="journal article" date="2014" name="Genome Biol. Evol.">
        <title>Pangenome evidence for extensive interdomain horizontal transfer affecting lineage core and shell genes in uncultured planktonic thaumarchaeota and euryarchaeota.</title>
        <authorList>
            <person name="Deschamps P."/>
            <person name="Zivanovic Y."/>
            <person name="Moreira D."/>
            <person name="Rodriguez-Valera F."/>
            <person name="Lopez-Garcia P."/>
        </authorList>
    </citation>
    <scope>NUCLEOTIDE SEQUENCE</scope>
</reference>
<proteinExistence type="predicted"/>
<protein>
    <submittedName>
        <fullName evidence="4">NUDIX hydrolase (NudF)</fullName>
        <ecNumber evidence="4">3.6.1.13</ecNumber>
    </submittedName>
</protein>
<dbReference type="GO" id="GO:0019693">
    <property type="term" value="P:ribose phosphate metabolic process"/>
    <property type="evidence" value="ECO:0007669"/>
    <property type="project" value="TreeGrafter"/>
</dbReference>
<comment type="cofactor">
    <cofactor evidence="1">
        <name>Mg(2+)</name>
        <dbReference type="ChEBI" id="CHEBI:18420"/>
    </cofactor>
</comment>
<dbReference type="InterPro" id="IPR020084">
    <property type="entry name" value="NUDIX_hydrolase_CS"/>
</dbReference>
<dbReference type="SUPFAM" id="SSF55811">
    <property type="entry name" value="Nudix"/>
    <property type="match status" value="1"/>
</dbReference>
<organism evidence="4">
    <name type="scientific">uncultured marine thaumarchaeote KM3_72_H08</name>
    <dbReference type="NCBI Taxonomy" id="1456264"/>
    <lineage>
        <taxon>Archaea</taxon>
        <taxon>Nitrososphaerota</taxon>
        <taxon>environmental samples</taxon>
    </lineage>
</organism>
<sequence>MKKKTVYKGKPVSIDVYNLTVEGRKIRRELIQHPGAAAILAFDEKGKVILVKQHRFPHGYILEIPAGTLEKGEKPISCAYREIIEETGYEAKKMTELISYFPSVGYNKEEIHIFVASGLKRKFELKLDNDEFITVVKMDIKKLIGMIKTGKIIDSKTICAVMVYAAKKKLL</sequence>
<dbReference type="PROSITE" id="PS00893">
    <property type="entry name" value="NUDIX_BOX"/>
    <property type="match status" value="1"/>
</dbReference>
<evidence type="ECO:0000259" key="3">
    <source>
        <dbReference type="PROSITE" id="PS51462"/>
    </source>
</evidence>
<evidence type="ECO:0000313" key="4">
    <source>
        <dbReference type="EMBL" id="AIF16165.1"/>
    </source>
</evidence>
<dbReference type="EC" id="3.6.1.13" evidence="4"/>